<dbReference type="InterPro" id="IPR001468">
    <property type="entry name" value="Indole-3-GlycerolPSynthase_CS"/>
</dbReference>
<gene>
    <name evidence="9 11" type="primary">trpC</name>
    <name evidence="11" type="ORF">RZ72_05830</name>
</gene>
<dbReference type="PROSITE" id="PS00614">
    <property type="entry name" value="IGPS"/>
    <property type="match status" value="1"/>
</dbReference>
<comment type="caution">
    <text evidence="11">The sequence shown here is derived from an EMBL/GenBank/DDBJ whole genome shotgun (WGS) entry which is preliminary data.</text>
</comment>
<dbReference type="Gene3D" id="3.20.20.70">
    <property type="entry name" value="Aldolase class I"/>
    <property type="match status" value="1"/>
</dbReference>
<dbReference type="InterPro" id="IPR011060">
    <property type="entry name" value="RibuloseP-bd_barrel"/>
</dbReference>
<dbReference type="InterPro" id="IPR045186">
    <property type="entry name" value="Indole-3-glycerol_P_synth"/>
</dbReference>
<dbReference type="AlphaFoldDB" id="A0A0M9DEH5"/>
<keyword evidence="5 9" id="KW-0210">Decarboxylase</keyword>
<evidence type="ECO:0000256" key="2">
    <source>
        <dbReference type="ARBA" id="ARBA00004696"/>
    </source>
</evidence>
<name>A0A0M9DEH5_9LACO</name>
<dbReference type="SUPFAM" id="SSF51366">
    <property type="entry name" value="Ribulose-phoshate binding barrel"/>
    <property type="match status" value="1"/>
</dbReference>
<dbReference type="PANTHER" id="PTHR22854">
    <property type="entry name" value="TRYPTOPHAN BIOSYNTHESIS PROTEIN"/>
    <property type="match status" value="1"/>
</dbReference>
<sequence>MILDNLVAATQQRTEYEQSIISLADLKHAVSELPQTDPNDVYERFRRPGMHVIGEIKKASPSKGEIVDTLDYIGIAKRYHDADVTAISVLTEPKYFKGNISYLKEINQTVDAVTLRKDFIINPYMIYQAKAAGAKIILLIVAILSKDQLKEYFDLAHELGLAVLVEAHDEDEVATALTIGAQMIGVNNRNLKDFSVSFANSINLRKKVPENVIFIAESGVKSIEDTEKLKEIGVNGVLIGETLMKSANPIEFIKKVQGDA</sequence>
<dbReference type="CDD" id="cd00331">
    <property type="entry name" value="IGPS"/>
    <property type="match status" value="1"/>
</dbReference>
<evidence type="ECO:0000256" key="9">
    <source>
        <dbReference type="HAMAP-Rule" id="MF_00134"/>
    </source>
</evidence>
<proteinExistence type="inferred from homology"/>
<dbReference type="GO" id="GO:0000162">
    <property type="term" value="P:L-tryptophan biosynthetic process"/>
    <property type="evidence" value="ECO:0007669"/>
    <property type="project" value="UniProtKB-UniRule"/>
</dbReference>
<keyword evidence="4 9" id="KW-0028">Amino-acid biosynthesis</keyword>
<keyword evidence="8 9" id="KW-0456">Lyase</keyword>
<dbReference type="GO" id="GO:0004425">
    <property type="term" value="F:indole-3-glycerol-phosphate synthase activity"/>
    <property type="evidence" value="ECO:0007669"/>
    <property type="project" value="UniProtKB-UniRule"/>
</dbReference>
<evidence type="ECO:0000256" key="3">
    <source>
        <dbReference type="ARBA" id="ARBA00008737"/>
    </source>
</evidence>
<evidence type="ECO:0000256" key="5">
    <source>
        <dbReference type="ARBA" id="ARBA00022793"/>
    </source>
</evidence>
<dbReference type="FunFam" id="3.20.20.70:FF:000024">
    <property type="entry name" value="Indole-3-glycerol phosphate synthase"/>
    <property type="match status" value="1"/>
</dbReference>
<comment type="catalytic activity">
    <reaction evidence="1 9">
        <text>1-(2-carboxyphenylamino)-1-deoxy-D-ribulose 5-phosphate + H(+) = (1S,2R)-1-C-(indol-3-yl)glycerol 3-phosphate + CO2 + H2O</text>
        <dbReference type="Rhea" id="RHEA:23476"/>
        <dbReference type="ChEBI" id="CHEBI:15377"/>
        <dbReference type="ChEBI" id="CHEBI:15378"/>
        <dbReference type="ChEBI" id="CHEBI:16526"/>
        <dbReference type="ChEBI" id="CHEBI:58613"/>
        <dbReference type="ChEBI" id="CHEBI:58866"/>
        <dbReference type="EC" id="4.1.1.48"/>
    </reaction>
</comment>
<organism evidence="11 12">
    <name type="scientific">Apilactobacillus kunkeei</name>
    <dbReference type="NCBI Taxonomy" id="148814"/>
    <lineage>
        <taxon>Bacteria</taxon>
        <taxon>Bacillati</taxon>
        <taxon>Bacillota</taxon>
        <taxon>Bacilli</taxon>
        <taxon>Lactobacillales</taxon>
        <taxon>Lactobacillaceae</taxon>
        <taxon>Apilactobacillus</taxon>
    </lineage>
</organism>
<evidence type="ECO:0000256" key="7">
    <source>
        <dbReference type="ARBA" id="ARBA00023141"/>
    </source>
</evidence>
<dbReference type="GO" id="GO:0004640">
    <property type="term" value="F:phosphoribosylanthranilate isomerase activity"/>
    <property type="evidence" value="ECO:0007669"/>
    <property type="project" value="TreeGrafter"/>
</dbReference>
<dbReference type="Proteomes" id="UP000037749">
    <property type="component" value="Unassembled WGS sequence"/>
</dbReference>
<dbReference type="InterPro" id="IPR013785">
    <property type="entry name" value="Aldolase_TIM"/>
</dbReference>
<dbReference type="PANTHER" id="PTHR22854:SF2">
    <property type="entry name" value="INDOLE-3-GLYCEROL-PHOSPHATE SYNTHASE"/>
    <property type="match status" value="1"/>
</dbReference>
<protein>
    <recommendedName>
        <fullName evidence="9">Indole-3-glycerol phosphate synthase</fullName>
        <shortName evidence="9">IGPS</shortName>
        <ecNumber evidence="9">4.1.1.48</ecNumber>
    </recommendedName>
</protein>
<dbReference type="Pfam" id="PF00218">
    <property type="entry name" value="IGPS"/>
    <property type="match status" value="1"/>
</dbReference>
<evidence type="ECO:0000256" key="8">
    <source>
        <dbReference type="ARBA" id="ARBA00023239"/>
    </source>
</evidence>
<evidence type="ECO:0000256" key="6">
    <source>
        <dbReference type="ARBA" id="ARBA00022822"/>
    </source>
</evidence>
<dbReference type="RefSeq" id="WP_053796129.1">
    <property type="nucleotide sequence ID" value="NZ_JXCZ01000004.1"/>
</dbReference>
<dbReference type="InterPro" id="IPR013798">
    <property type="entry name" value="Indole-3-glycerol_P_synth_dom"/>
</dbReference>
<dbReference type="NCBIfam" id="NF001377">
    <property type="entry name" value="PRK00278.2-4"/>
    <property type="match status" value="1"/>
</dbReference>
<dbReference type="UniPathway" id="UPA00035">
    <property type="reaction ID" value="UER00043"/>
</dbReference>
<accession>A0A0M9DEH5</accession>
<evidence type="ECO:0000259" key="10">
    <source>
        <dbReference type="Pfam" id="PF00218"/>
    </source>
</evidence>
<dbReference type="PATRIC" id="fig|148814.9.peg.107"/>
<evidence type="ECO:0000256" key="4">
    <source>
        <dbReference type="ARBA" id="ARBA00022605"/>
    </source>
</evidence>
<reference evidence="11 12" key="1">
    <citation type="journal article" date="2015" name="Genome Biol. Evol.">
        <title>Functionally Structured Genomes in Lactobacillus kunkeei Colonizing the Honey Crop and Food Products of Honeybees and Stingless Bees.</title>
        <authorList>
            <person name="Tamarit D."/>
            <person name="Ellegaard K.M."/>
            <person name="Wikander J."/>
            <person name="Olofsson T."/>
            <person name="Vasquez A."/>
            <person name="Andersson S.G."/>
        </authorList>
    </citation>
    <scope>NUCLEOTIDE SEQUENCE [LARGE SCALE GENOMIC DNA]</scope>
    <source>
        <strain evidence="11 12">LAla</strain>
    </source>
</reference>
<keyword evidence="7 9" id="KW-0057">Aromatic amino acid biosynthesis</keyword>
<comment type="similarity">
    <text evidence="3 9">Belongs to the TrpC family.</text>
</comment>
<dbReference type="EC" id="4.1.1.48" evidence="9"/>
<comment type="pathway">
    <text evidence="2 9">Amino-acid biosynthesis; L-tryptophan biosynthesis; L-tryptophan from chorismate: step 4/5.</text>
</comment>
<feature type="domain" description="Indole-3-glycerol phosphate synthase" evidence="10">
    <location>
        <begin position="3"/>
        <end position="255"/>
    </location>
</feature>
<evidence type="ECO:0000256" key="1">
    <source>
        <dbReference type="ARBA" id="ARBA00001633"/>
    </source>
</evidence>
<dbReference type="EMBL" id="JXCZ01000004">
    <property type="protein sequence ID" value="KOY79812.1"/>
    <property type="molecule type" value="Genomic_DNA"/>
</dbReference>
<keyword evidence="6 9" id="KW-0822">Tryptophan biosynthesis</keyword>
<evidence type="ECO:0000313" key="12">
    <source>
        <dbReference type="Proteomes" id="UP000037749"/>
    </source>
</evidence>
<dbReference type="HAMAP" id="MF_00134_B">
    <property type="entry name" value="IGPS_B"/>
    <property type="match status" value="1"/>
</dbReference>
<evidence type="ECO:0000313" key="11">
    <source>
        <dbReference type="EMBL" id="KOY79812.1"/>
    </source>
</evidence>